<dbReference type="RefSeq" id="WP_156093401.1">
    <property type="nucleotide sequence ID" value="NZ_KK036473.1"/>
</dbReference>
<reference evidence="2 3" key="1">
    <citation type="journal article" date="2014" name="Genome Announc.">
        <title>Genome Sequence of Lactobacillus fabifermentans Strain T30PCM01, Isolated from Fermenting Grape Marc.</title>
        <authorList>
            <person name="Treu L."/>
            <person name="Vendramin V."/>
            <person name="Bovo B."/>
            <person name="Giacomini A."/>
            <person name="Corich V."/>
            <person name="Campanaro S."/>
        </authorList>
    </citation>
    <scope>NUCLEOTIDE SEQUENCE [LARGE SCALE GENOMIC DNA]</scope>
    <source>
        <strain evidence="2 3">T30PCM01</strain>
    </source>
</reference>
<protein>
    <submittedName>
        <fullName evidence="2">Uncharacterized protein</fullName>
    </submittedName>
</protein>
<evidence type="ECO:0000256" key="1">
    <source>
        <dbReference type="SAM" id="Phobius"/>
    </source>
</evidence>
<proteinExistence type="predicted"/>
<dbReference type="HOGENOM" id="CLU_3136996_0_0_9"/>
<dbReference type="AlphaFoldDB" id="W6T9E4"/>
<dbReference type="EMBL" id="AWWK01000020">
    <property type="protein sequence ID" value="ETY75067.1"/>
    <property type="molecule type" value="Genomic_DNA"/>
</dbReference>
<evidence type="ECO:0000313" key="2">
    <source>
        <dbReference type="EMBL" id="ETY75067.1"/>
    </source>
</evidence>
<dbReference type="Proteomes" id="UP000019247">
    <property type="component" value="Unassembled WGS sequence"/>
</dbReference>
<sequence length="49" mass="5561">MKYLHLGFIMDKLMTPSMHSADSLMLWAGIVILGVAYLSVIIHEKSKRN</sequence>
<name>W6T9E4_9LACO</name>
<evidence type="ECO:0000313" key="3">
    <source>
        <dbReference type="Proteomes" id="UP000019247"/>
    </source>
</evidence>
<keyword evidence="1" id="KW-1133">Transmembrane helix</keyword>
<feature type="transmembrane region" description="Helical" evidence="1">
    <location>
        <begin position="24"/>
        <end position="42"/>
    </location>
</feature>
<accession>W6T9E4</accession>
<keyword evidence="1" id="KW-0472">Membrane</keyword>
<comment type="caution">
    <text evidence="2">The sequence shown here is derived from an EMBL/GenBank/DDBJ whole genome shotgun (WGS) entry which is preliminary data.</text>
</comment>
<organism evidence="2 3">
    <name type="scientific">Lactiplantibacillus fabifermentans T30PCM01</name>
    <dbReference type="NCBI Taxonomy" id="1400520"/>
    <lineage>
        <taxon>Bacteria</taxon>
        <taxon>Bacillati</taxon>
        <taxon>Bacillota</taxon>
        <taxon>Bacilli</taxon>
        <taxon>Lactobacillales</taxon>
        <taxon>Lactobacillaceae</taxon>
        <taxon>Lactiplantibacillus</taxon>
    </lineage>
</organism>
<keyword evidence="1" id="KW-0812">Transmembrane</keyword>
<gene>
    <name evidence="2" type="ORF">LFAB_03830</name>
</gene>